<comment type="similarity">
    <text evidence="7">Belongs to the protein kinase superfamily.</text>
</comment>
<dbReference type="AlphaFoldDB" id="A0AA88Q9D5"/>
<keyword evidence="1 7" id="KW-0723">Serine/threonine-protein kinase</keyword>
<evidence type="ECO:0000259" key="8">
    <source>
        <dbReference type="PROSITE" id="PS50011"/>
    </source>
</evidence>
<evidence type="ECO:0000256" key="2">
    <source>
        <dbReference type="ARBA" id="ARBA00022679"/>
    </source>
</evidence>
<dbReference type="GO" id="GO:0004674">
    <property type="term" value="F:protein serine/threonine kinase activity"/>
    <property type="evidence" value="ECO:0007669"/>
    <property type="project" value="UniProtKB-KW"/>
</dbReference>
<dbReference type="Gene3D" id="1.10.510.10">
    <property type="entry name" value="Transferase(Phosphotransferase) domain 1"/>
    <property type="match status" value="1"/>
</dbReference>
<protein>
    <recommendedName>
        <fullName evidence="8">Protein kinase domain-containing protein</fullName>
    </recommendedName>
</protein>
<dbReference type="InterPro" id="IPR008271">
    <property type="entry name" value="Ser/Thr_kinase_AS"/>
</dbReference>
<dbReference type="InterPro" id="IPR000719">
    <property type="entry name" value="Prot_kinase_dom"/>
</dbReference>
<feature type="domain" description="Protein kinase" evidence="8">
    <location>
        <begin position="20"/>
        <end position="293"/>
    </location>
</feature>
<dbReference type="PANTHER" id="PTHR46146:SF23">
    <property type="entry name" value="PROTEIN KINASE DOMAIN-CONTAINING PROTEIN"/>
    <property type="match status" value="1"/>
</dbReference>
<dbReference type="PROSITE" id="PS00107">
    <property type="entry name" value="PROTEIN_KINASE_ATP"/>
    <property type="match status" value="1"/>
</dbReference>
<dbReference type="Gene3D" id="3.30.200.20">
    <property type="entry name" value="Phosphorylase Kinase, domain 1"/>
    <property type="match status" value="1"/>
</dbReference>
<dbReference type="PROSITE" id="PS50011">
    <property type="entry name" value="PROTEIN_KINASE_DOM"/>
    <property type="match status" value="1"/>
</dbReference>
<dbReference type="Proteomes" id="UP001187471">
    <property type="component" value="Unassembled WGS sequence"/>
</dbReference>
<reference evidence="9" key="1">
    <citation type="submission" date="2022-12" db="EMBL/GenBank/DDBJ databases">
        <title>Draft genome assemblies for two species of Escallonia (Escalloniales).</title>
        <authorList>
            <person name="Chanderbali A."/>
            <person name="Dervinis C."/>
            <person name="Anghel I."/>
            <person name="Soltis D."/>
            <person name="Soltis P."/>
            <person name="Zapata F."/>
        </authorList>
    </citation>
    <scope>NUCLEOTIDE SEQUENCE</scope>
    <source>
        <strain evidence="9">UCBG92.1500</strain>
        <tissue evidence="9">Leaf</tissue>
    </source>
</reference>
<evidence type="ECO:0000313" key="9">
    <source>
        <dbReference type="EMBL" id="KAK2966079.1"/>
    </source>
</evidence>
<dbReference type="SMART" id="SM00220">
    <property type="entry name" value="S_TKc"/>
    <property type="match status" value="1"/>
</dbReference>
<dbReference type="EMBL" id="JAVXUO010003153">
    <property type="protein sequence ID" value="KAK2966079.1"/>
    <property type="molecule type" value="Genomic_DNA"/>
</dbReference>
<keyword evidence="4" id="KW-0418">Kinase</keyword>
<keyword evidence="3 6" id="KW-0547">Nucleotide-binding</keyword>
<keyword evidence="2" id="KW-0808">Transferase</keyword>
<sequence length="361" mass="40275">MKKKMNEFKYEELEAATQNFSSSCLIGKGSHGCVYKGILRDGKLVVAIKRESLGLQELEDSSKLDNEVCIISSLPQSQYLINLLGTSHDSAENKALVMEHMPNGTLHELLHSASTPPAWPKRAQTAIQIARALQFLHESKPSIVHRDVKSANILFDSAWNAKLADFGLAVIMEDDSPSQPAGTIGYLDPCYTTPCKLSTKTDVFSFGVVLLEIISCTRAIDVSRVPASIVDWAMPLIKERRMLDICDKRITMPRYMEGTIWRMLTIAARCVSLEEDHRPSIGDIINDMENTIIERVRFPIWINVVQSLTLLRRRRKMDPNRCTTTTSATTSAITCAVQETNDHAAISGKKLLVREILADTT</sequence>
<evidence type="ECO:0000256" key="1">
    <source>
        <dbReference type="ARBA" id="ARBA00022527"/>
    </source>
</evidence>
<dbReference type="InterPro" id="IPR001245">
    <property type="entry name" value="Ser-Thr/Tyr_kinase_cat_dom"/>
</dbReference>
<dbReference type="InterPro" id="IPR011009">
    <property type="entry name" value="Kinase-like_dom_sf"/>
</dbReference>
<comment type="caution">
    <text evidence="9">The sequence shown here is derived from an EMBL/GenBank/DDBJ whole genome shotgun (WGS) entry which is preliminary data.</text>
</comment>
<dbReference type="Pfam" id="PF07714">
    <property type="entry name" value="PK_Tyr_Ser-Thr"/>
    <property type="match status" value="1"/>
</dbReference>
<evidence type="ECO:0000256" key="3">
    <source>
        <dbReference type="ARBA" id="ARBA00022741"/>
    </source>
</evidence>
<evidence type="ECO:0000313" key="10">
    <source>
        <dbReference type="Proteomes" id="UP001187471"/>
    </source>
</evidence>
<dbReference type="PROSITE" id="PS00108">
    <property type="entry name" value="PROTEIN_KINASE_ST"/>
    <property type="match status" value="1"/>
</dbReference>
<evidence type="ECO:0000256" key="5">
    <source>
        <dbReference type="ARBA" id="ARBA00022840"/>
    </source>
</evidence>
<dbReference type="PANTHER" id="PTHR46146">
    <property type="entry name" value="SERINE/THREONINE-PROTEIN KINASE-LIKE PROTEIN CCR4"/>
    <property type="match status" value="1"/>
</dbReference>
<accession>A0AA88Q9D5</accession>
<feature type="binding site" evidence="6">
    <location>
        <position position="49"/>
    </location>
    <ligand>
        <name>ATP</name>
        <dbReference type="ChEBI" id="CHEBI:30616"/>
    </ligand>
</feature>
<evidence type="ECO:0000256" key="7">
    <source>
        <dbReference type="RuleBase" id="RU000304"/>
    </source>
</evidence>
<proteinExistence type="inferred from homology"/>
<keyword evidence="10" id="KW-1185">Reference proteome</keyword>
<name>A0AA88Q9D5_9ASTE</name>
<keyword evidence="5 6" id="KW-0067">ATP-binding</keyword>
<dbReference type="GO" id="GO:0005524">
    <property type="term" value="F:ATP binding"/>
    <property type="evidence" value="ECO:0007669"/>
    <property type="project" value="UniProtKB-UniRule"/>
</dbReference>
<dbReference type="InterPro" id="IPR017441">
    <property type="entry name" value="Protein_kinase_ATP_BS"/>
</dbReference>
<gene>
    <name evidence="9" type="ORF">RJ640_025575</name>
</gene>
<dbReference type="SUPFAM" id="SSF56112">
    <property type="entry name" value="Protein kinase-like (PK-like)"/>
    <property type="match status" value="1"/>
</dbReference>
<evidence type="ECO:0000256" key="4">
    <source>
        <dbReference type="ARBA" id="ARBA00022777"/>
    </source>
</evidence>
<evidence type="ECO:0000256" key="6">
    <source>
        <dbReference type="PROSITE-ProRule" id="PRU10141"/>
    </source>
</evidence>
<organism evidence="9 10">
    <name type="scientific">Escallonia rubra</name>
    <dbReference type="NCBI Taxonomy" id="112253"/>
    <lineage>
        <taxon>Eukaryota</taxon>
        <taxon>Viridiplantae</taxon>
        <taxon>Streptophyta</taxon>
        <taxon>Embryophyta</taxon>
        <taxon>Tracheophyta</taxon>
        <taxon>Spermatophyta</taxon>
        <taxon>Magnoliopsida</taxon>
        <taxon>eudicotyledons</taxon>
        <taxon>Gunneridae</taxon>
        <taxon>Pentapetalae</taxon>
        <taxon>asterids</taxon>
        <taxon>campanulids</taxon>
        <taxon>Escalloniales</taxon>
        <taxon>Escalloniaceae</taxon>
        <taxon>Escallonia</taxon>
    </lineage>
</organism>